<sequence>MDRLLAGEPVLGARSRARTHSLHSLHSLDSVNSAVSASPGKRATNPPLPECRSH</sequence>
<dbReference type="EMBL" id="JABBFZ010000001">
    <property type="protein sequence ID" value="NML29425.1"/>
    <property type="molecule type" value="Genomic_DNA"/>
</dbReference>
<feature type="region of interest" description="Disordered" evidence="1">
    <location>
        <begin position="30"/>
        <end position="54"/>
    </location>
</feature>
<proteinExistence type="predicted"/>
<evidence type="ECO:0000256" key="1">
    <source>
        <dbReference type="SAM" id="MobiDB-lite"/>
    </source>
</evidence>
<keyword evidence="3" id="KW-1185">Reference proteome</keyword>
<dbReference type="AlphaFoldDB" id="A0A7X9ZWB9"/>
<name>A0A7X9ZWB9_9BURK</name>
<comment type="caution">
    <text evidence="2">The sequence shown here is derived from an EMBL/GenBank/DDBJ whole genome shotgun (WGS) entry which is preliminary data.</text>
</comment>
<dbReference type="RefSeq" id="WP_169495733.1">
    <property type="nucleotide sequence ID" value="NZ_JABBFZ010000001.1"/>
</dbReference>
<protein>
    <submittedName>
        <fullName evidence="2">Uncharacterized protein</fullName>
    </submittedName>
</protein>
<evidence type="ECO:0000313" key="2">
    <source>
        <dbReference type="EMBL" id="NML29425.1"/>
    </source>
</evidence>
<accession>A0A7X9ZWB9</accession>
<dbReference type="Proteomes" id="UP000583127">
    <property type="component" value="Unassembled WGS sequence"/>
</dbReference>
<reference evidence="2 3" key="1">
    <citation type="submission" date="2020-04" db="EMBL/GenBank/DDBJ databases">
        <title>Paraburkholderia sp. G-4-1-8 isolated from soil.</title>
        <authorList>
            <person name="Dahal R.H."/>
        </authorList>
    </citation>
    <scope>NUCLEOTIDE SEQUENCE [LARGE SCALE GENOMIC DNA]</scope>
    <source>
        <strain evidence="2 3">G-4-1-8</strain>
    </source>
</reference>
<evidence type="ECO:0000313" key="3">
    <source>
        <dbReference type="Proteomes" id="UP000583127"/>
    </source>
</evidence>
<organism evidence="2 3">
    <name type="scientific">Paraburkholderia antibiotica</name>
    <dbReference type="NCBI Taxonomy" id="2728839"/>
    <lineage>
        <taxon>Bacteria</taxon>
        <taxon>Pseudomonadati</taxon>
        <taxon>Pseudomonadota</taxon>
        <taxon>Betaproteobacteria</taxon>
        <taxon>Burkholderiales</taxon>
        <taxon>Burkholderiaceae</taxon>
        <taxon>Paraburkholderia</taxon>
    </lineage>
</organism>
<gene>
    <name evidence="2" type="ORF">HHL14_01030</name>
</gene>